<proteinExistence type="predicted"/>
<keyword evidence="2" id="KW-0732">Signal</keyword>
<dbReference type="Pfam" id="PF18986">
    <property type="entry name" value="DUF5719"/>
    <property type="match status" value="1"/>
</dbReference>
<evidence type="ECO:0008006" key="5">
    <source>
        <dbReference type="Google" id="ProtNLM"/>
    </source>
</evidence>
<feature type="region of interest" description="Disordered" evidence="1">
    <location>
        <begin position="67"/>
        <end position="125"/>
    </location>
</feature>
<dbReference type="InterPro" id="IPR043777">
    <property type="entry name" value="DUF5719"/>
</dbReference>
<evidence type="ECO:0000313" key="4">
    <source>
        <dbReference type="Proteomes" id="UP000812013"/>
    </source>
</evidence>
<protein>
    <recommendedName>
        <fullName evidence="5">Secreted protein</fullName>
    </recommendedName>
</protein>
<comment type="caution">
    <text evidence="3">The sequence shown here is derived from an EMBL/GenBank/DDBJ whole genome shotgun (WGS) entry which is preliminary data.</text>
</comment>
<keyword evidence="4" id="KW-1185">Reference proteome</keyword>
<name>A0ABS6ZFD5_9ACTN</name>
<feature type="compositionally biased region" description="Gly residues" evidence="1">
    <location>
        <begin position="77"/>
        <end position="90"/>
    </location>
</feature>
<sequence length="503" mass="49545">MKRAPLTLAAVAAALAAVTGVAALTAPAGAGASDGSRGAAARLPVERSTLTCPAPSSSDIAETTYTAITPGAPGASGAQGGSGPGRGGARLVGATKEAKPLLELKEPGKPAGTTASGAEAPALTGTADGALAPGWTVQQTTKVAAVQARGLLGVACTPPGTDFWFPAVSTGKGRQDYVHLTNADDAPAVVDIKLFGPDGAVNSQQGGGENIKVAPKSSVAVLLSTLVPGQLPDLTAHVTTRSGRVGASVQVLEDGVGADWLPASVDPAGSLVLPGIPADATSVRLVAHAPGRDDADLRLRLAGPGGSISPAGNEQLHVKAGMTAVADLGEVTRGEPGSLVLTPVDGRKAVGVVAALRVVRGTGAKQELGFVPAAAPVGARATVADNRTDQNSTVLSLTAAAGQDAKVKVTASPATQGGEPAAQEFTVKAGTTLALSPPPAPGPGAKGSYALTVETLSGGPVHASRTLSLPHEGIAMFTIQPLTDDQSTVEVPKAHQDLSVLTP</sequence>
<dbReference type="RefSeq" id="WP_219671540.1">
    <property type="nucleotide sequence ID" value="NZ_WTFF01000407.1"/>
</dbReference>
<feature type="compositionally biased region" description="Basic and acidic residues" evidence="1">
    <location>
        <begin position="96"/>
        <end position="108"/>
    </location>
</feature>
<gene>
    <name evidence="3" type="ORF">GPJ59_32610</name>
</gene>
<feature type="signal peptide" evidence="2">
    <location>
        <begin position="1"/>
        <end position="22"/>
    </location>
</feature>
<accession>A0ABS6ZFD5</accession>
<dbReference type="Proteomes" id="UP000812013">
    <property type="component" value="Unassembled WGS sequence"/>
</dbReference>
<dbReference type="EMBL" id="WTFF01000407">
    <property type="protein sequence ID" value="MBW5486472.1"/>
    <property type="molecule type" value="Genomic_DNA"/>
</dbReference>
<evidence type="ECO:0000256" key="1">
    <source>
        <dbReference type="SAM" id="MobiDB-lite"/>
    </source>
</evidence>
<evidence type="ECO:0000256" key="2">
    <source>
        <dbReference type="SAM" id="SignalP"/>
    </source>
</evidence>
<evidence type="ECO:0000313" key="3">
    <source>
        <dbReference type="EMBL" id="MBW5486472.1"/>
    </source>
</evidence>
<feature type="chain" id="PRO_5046977246" description="Secreted protein" evidence="2">
    <location>
        <begin position="23"/>
        <end position="503"/>
    </location>
</feature>
<reference evidence="3 4" key="1">
    <citation type="submission" date="2019-12" db="EMBL/GenBank/DDBJ databases">
        <title>Genome sequence of Streptomyces bambusae.</title>
        <authorList>
            <person name="Bansal K."/>
            <person name="Choksket S."/>
            <person name="Korpole S."/>
            <person name="Patil P.B."/>
        </authorList>
    </citation>
    <scope>NUCLEOTIDE SEQUENCE [LARGE SCALE GENOMIC DNA]</scope>
    <source>
        <strain evidence="3 4">SK60</strain>
    </source>
</reference>
<organism evidence="3 4">
    <name type="scientific">Streptomyces bambusae</name>
    <dbReference type="NCBI Taxonomy" id="1550616"/>
    <lineage>
        <taxon>Bacteria</taxon>
        <taxon>Bacillati</taxon>
        <taxon>Actinomycetota</taxon>
        <taxon>Actinomycetes</taxon>
        <taxon>Kitasatosporales</taxon>
        <taxon>Streptomycetaceae</taxon>
        <taxon>Streptomyces</taxon>
    </lineage>
</organism>